<reference evidence="2" key="1">
    <citation type="submission" date="2019-06" db="EMBL/GenBank/DDBJ databases">
        <title>Alistipes onderdonkii subsp. vulgaris subsp. nov., Alistipes dispar sp. nov. and Alistipes communis sp. nov., isolated from human faeces, and creation of Alistipes onderdonkii subsp. onderdonkii subsp. nov.</title>
        <authorList>
            <person name="Sakamoto M."/>
            <person name="Ikeyama N."/>
            <person name="Ogata Y."/>
            <person name="Suda W."/>
            <person name="Iino T."/>
            <person name="Hattori M."/>
            <person name="Ohkuma M."/>
        </authorList>
    </citation>
    <scope>NUCLEOTIDE SEQUENCE [LARGE SCALE GENOMIC DNA]</scope>
    <source>
        <strain evidence="2">5CPEGH6</strain>
    </source>
</reference>
<protein>
    <recommendedName>
        <fullName evidence="3">Transposase InsH N-terminal domain-containing protein</fullName>
    </recommendedName>
</protein>
<accession>A0A4Y1WYA3</accession>
<evidence type="ECO:0000313" key="1">
    <source>
        <dbReference type="EMBL" id="BBL05755.1"/>
    </source>
</evidence>
<gene>
    <name evidence="1" type="ORF">A5CPEGH6_03930</name>
</gene>
<name>A0A4Y1WYA3_9BACT</name>
<evidence type="ECO:0008006" key="3">
    <source>
        <dbReference type="Google" id="ProtNLM"/>
    </source>
</evidence>
<proteinExistence type="predicted"/>
<sequence length="116" mass="13527">MFYLLLYGILENDRLSQRTLEDIFNDSVFKILFGLETDEKVCRSSLSERLSKIPADYFRQIYDCVYDRFSECYSSSEMEQYNLIRVDSSIVSDTSGRMVEGIDNKRGKLAVNIVLH</sequence>
<dbReference type="GeneID" id="98674418"/>
<dbReference type="KEGG" id="ada:A5CPEGH6_03930"/>
<dbReference type="Proteomes" id="UP000319374">
    <property type="component" value="Chromosome"/>
</dbReference>
<dbReference type="EMBL" id="AP019736">
    <property type="protein sequence ID" value="BBL05755.1"/>
    <property type="molecule type" value="Genomic_DNA"/>
</dbReference>
<evidence type="ECO:0000313" key="2">
    <source>
        <dbReference type="Proteomes" id="UP000319374"/>
    </source>
</evidence>
<dbReference type="RefSeq" id="WP_197408228.1">
    <property type="nucleotide sequence ID" value="NZ_AP019736.1"/>
</dbReference>
<keyword evidence="2" id="KW-1185">Reference proteome</keyword>
<organism evidence="1 2">
    <name type="scientific">Alistipes dispar</name>
    <dbReference type="NCBI Taxonomy" id="2585119"/>
    <lineage>
        <taxon>Bacteria</taxon>
        <taxon>Pseudomonadati</taxon>
        <taxon>Bacteroidota</taxon>
        <taxon>Bacteroidia</taxon>
        <taxon>Bacteroidales</taxon>
        <taxon>Rikenellaceae</taxon>
        <taxon>Alistipes</taxon>
    </lineage>
</organism>
<dbReference type="AlphaFoldDB" id="A0A4Y1WYA3"/>